<feature type="region of interest" description="Disordered" evidence="1">
    <location>
        <begin position="34"/>
        <end position="60"/>
    </location>
</feature>
<dbReference type="AlphaFoldDB" id="A0A0L8G1W8"/>
<gene>
    <name evidence="2" type="ORF">OCBIM_22001813mg</name>
</gene>
<organism evidence="2">
    <name type="scientific">Octopus bimaculoides</name>
    <name type="common">California two-spotted octopus</name>
    <dbReference type="NCBI Taxonomy" id="37653"/>
    <lineage>
        <taxon>Eukaryota</taxon>
        <taxon>Metazoa</taxon>
        <taxon>Spiralia</taxon>
        <taxon>Lophotrochozoa</taxon>
        <taxon>Mollusca</taxon>
        <taxon>Cephalopoda</taxon>
        <taxon>Coleoidea</taxon>
        <taxon>Octopodiformes</taxon>
        <taxon>Octopoda</taxon>
        <taxon>Incirrata</taxon>
        <taxon>Octopodidae</taxon>
        <taxon>Octopus</taxon>
    </lineage>
</organism>
<sequence length="106" mass="12450">MVLHVPPPPPPPRTPPPQLRLLFYWSKVKHRLCGEEEEEEEQQGGREIKNRITKDRERETMSRFEPTNLCRLTHSFPLPSFAAQLNEAMSGTLFSFTEWNVFILCR</sequence>
<evidence type="ECO:0000313" key="2">
    <source>
        <dbReference type="EMBL" id="KOF71016.1"/>
    </source>
</evidence>
<proteinExistence type="predicted"/>
<protein>
    <submittedName>
        <fullName evidence="2">Uncharacterized protein</fullName>
    </submittedName>
</protein>
<feature type="compositionally biased region" description="Basic and acidic residues" evidence="1">
    <location>
        <begin position="43"/>
        <end position="60"/>
    </location>
</feature>
<evidence type="ECO:0000256" key="1">
    <source>
        <dbReference type="SAM" id="MobiDB-lite"/>
    </source>
</evidence>
<name>A0A0L8G1W8_OCTBM</name>
<dbReference type="EMBL" id="KQ424429">
    <property type="protein sequence ID" value="KOF71016.1"/>
    <property type="molecule type" value="Genomic_DNA"/>
</dbReference>
<accession>A0A0L8G1W8</accession>
<reference evidence="2" key="1">
    <citation type="submission" date="2015-07" db="EMBL/GenBank/DDBJ databases">
        <title>MeaNS - Measles Nucleotide Surveillance Program.</title>
        <authorList>
            <person name="Tran T."/>
            <person name="Druce J."/>
        </authorList>
    </citation>
    <scope>NUCLEOTIDE SEQUENCE</scope>
    <source>
        <strain evidence="2">UCB-OBI-ISO-001</strain>
        <tissue evidence="2">Gonad</tissue>
    </source>
</reference>